<evidence type="ECO:0000256" key="1">
    <source>
        <dbReference type="ARBA" id="ARBA00004651"/>
    </source>
</evidence>
<sequence length="309" mass="33859">MMIPQLIILSVLIFLLAKAMPGDPFSGLIGPKTDPKQIEALREAAGLNDPWWQQYTHWMSNALHGDFGMSYTMHLPVSELIGSRMINTFWLSLLAVILTYLIAIPMAIFAAKNEGSWKDQVLLVYNSITFGIPAYVIYLFAIFVFGFVLGWFPTGGTVSPEASGWLAELGSRIYHMILPATTMALLGTTGIFTYLRSGILDEQNQDYVKTARAKGVGENAIFTRHIFRNALLPIAANFGFVITGLLGGAIFAETIFGYPGLGQLFITAITSRDYSVITALILLNGVLALIGGMLSDIIMAIVDPRIRIE</sequence>
<gene>
    <name evidence="9" type="ORF">IV68_GL000709</name>
</gene>
<evidence type="ECO:0000313" key="10">
    <source>
        <dbReference type="Proteomes" id="UP000051296"/>
    </source>
</evidence>
<keyword evidence="4 7" id="KW-0812">Transmembrane</keyword>
<feature type="transmembrane region" description="Helical" evidence="7">
    <location>
        <begin position="173"/>
        <end position="195"/>
    </location>
</feature>
<evidence type="ECO:0000259" key="8">
    <source>
        <dbReference type="PROSITE" id="PS50928"/>
    </source>
</evidence>
<dbReference type="eggNOG" id="COG0601">
    <property type="taxonomic scope" value="Bacteria"/>
</dbReference>
<evidence type="ECO:0000256" key="3">
    <source>
        <dbReference type="ARBA" id="ARBA00022475"/>
    </source>
</evidence>
<name>A0A0R2FYG0_9LACO</name>
<dbReference type="InterPro" id="IPR045621">
    <property type="entry name" value="BPD_transp_1_N"/>
</dbReference>
<dbReference type="GO" id="GO:0055085">
    <property type="term" value="P:transmembrane transport"/>
    <property type="evidence" value="ECO:0007669"/>
    <property type="project" value="InterPro"/>
</dbReference>
<dbReference type="Pfam" id="PF00528">
    <property type="entry name" value="BPD_transp_1"/>
    <property type="match status" value="1"/>
</dbReference>
<dbReference type="InParanoid" id="A0A0R2FYG0"/>
<dbReference type="PATRIC" id="fig|1123500.6.peg.713"/>
<keyword evidence="5 7" id="KW-1133">Transmembrane helix</keyword>
<dbReference type="PANTHER" id="PTHR43163">
    <property type="entry name" value="DIPEPTIDE TRANSPORT SYSTEM PERMEASE PROTEIN DPPB-RELATED"/>
    <property type="match status" value="1"/>
</dbReference>
<protein>
    <submittedName>
        <fullName evidence="9">Transmembrane protein</fullName>
    </submittedName>
</protein>
<dbReference type="Pfam" id="PF19300">
    <property type="entry name" value="BPD_transp_1_N"/>
    <property type="match status" value="1"/>
</dbReference>
<keyword evidence="10" id="KW-1185">Reference proteome</keyword>
<dbReference type="GO" id="GO:0005886">
    <property type="term" value="C:plasma membrane"/>
    <property type="evidence" value="ECO:0007669"/>
    <property type="project" value="UniProtKB-SubCell"/>
</dbReference>
<feature type="transmembrane region" description="Helical" evidence="7">
    <location>
        <begin position="123"/>
        <end position="153"/>
    </location>
</feature>
<dbReference type="STRING" id="1123500.GCA_000420365_00720"/>
<feature type="transmembrane region" description="Helical" evidence="7">
    <location>
        <begin position="234"/>
        <end position="256"/>
    </location>
</feature>
<feature type="transmembrane region" description="Helical" evidence="7">
    <location>
        <begin position="276"/>
        <end position="302"/>
    </location>
</feature>
<keyword evidence="2 7" id="KW-0813">Transport</keyword>
<keyword evidence="6 7" id="KW-0472">Membrane</keyword>
<reference evidence="9 10" key="1">
    <citation type="journal article" date="2015" name="Genome Announc.">
        <title>Expanding the biotechnology potential of lactobacilli through comparative genomics of 213 strains and associated genera.</title>
        <authorList>
            <person name="Sun Z."/>
            <person name="Harris H.M."/>
            <person name="McCann A."/>
            <person name="Guo C."/>
            <person name="Argimon S."/>
            <person name="Zhang W."/>
            <person name="Yang X."/>
            <person name="Jeffery I.B."/>
            <person name="Cooney J.C."/>
            <person name="Kagawa T.F."/>
            <person name="Liu W."/>
            <person name="Song Y."/>
            <person name="Salvetti E."/>
            <person name="Wrobel A."/>
            <person name="Rasinkangas P."/>
            <person name="Parkhill J."/>
            <person name="Rea M.C."/>
            <person name="O'Sullivan O."/>
            <person name="Ritari J."/>
            <person name="Douillard F.P."/>
            <person name="Paul Ross R."/>
            <person name="Yang R."/>
            <person name="Briner A.E."/>
            <person name="Felis G.E."/>
            <person name="de Vos W.M."/>
            <person name="Barrangou R."/>
            <person name="Klaenhammer T.R."/>
            <person name="Caufield P.W."/>
            <person name="Cui Y."/>
            <person name="Zhang H."/>
            <person name="O'Toole P.W."/>
        </authorList>
    </citation>
    <scope>NUCLEOTIDE SEQUENCE [LARGE SCALE GENOMIC DNA]</scope>
    <source>
        <strain evidence="9 10">DSM 20190</strain>
    </source>
</reference>
<dbReference type="CDD" id="cd06261">
    <property type="entry name" value="TM_PBP2"/>
    <property type="match status" value="1"/>
</dbReference>
<accession>A0A0R2FYG0</accession>
<feature type="domain" description="ABC transmembrane type-1" evidence="8">
    <location>
        <begin position="85"/>
        <end position="295"/>
    </location>
</feature>
<dbReference type="EMBL" id="JQAX01000002">
    <property type="protein sequence ID" value="KRN32358.1"/>
    <property type="molecule type" value="Genomic_DNA"/>
</dbReference>
<evidence type="ECO:0000256" key="7">
    <source>
        <dbReference type="RuleBase" id="RU363032"/>
    </source>
</evidence>
<dbReference type="Proteomes" id="UP000051296">
    <property type="component" value="Unassembled WGS sequence"/>
</dbReference>
<dbReference type="InterPro" id="IPR000515">
    <property type="entry name" value="MetI-like"/>
</dbReference>
<evidence type="ECO:0000256" key="2">
    <source>
        <dbReference type="ARBA" id="ARBA00022448"/>
    </source>
</evidence>
<dbReference type="FunCoup" id="A0A0R2FYG0">
    <property type="interactions" value="108"/>
</dbReference>
<proteinExistence type="inferred from homology"/>
<keyword evidence="3" id="KW-1003">Cell membrane</keyword>
<dbReference type="Gene3D" id="1.10.3720.10">
    <property type="entry name" value="MetI-like"/>
    <property type="match status" value="1"/>
</dbReference>
<dbReference type="SUPFAM" id="SSF161098">
    <property type="entry name" value="MetI-like"/>
    <property type="match status" value="1"/>
</dbReference>
<dbReference type="AlphaFoldDB" id="A0A0R2FYG0"/>
<organism evidence="9 10">
    <name type="scientific">Weissella halotolerans DSM 20190</name>
    <dbReference type="NCBI Taxonomy" id="1123500"/>
    <lineage>
        <taxon>Bacteria</taxon>
        <taxon>Bacillati</taxon>
        <taxon>Bacillota</taxon>
        <taxon>Bacilli</taxon>
        <taxon>Lactobacillales</taxon>
        <taxon>Lactobacillaceae</taxon>
        <taxon>Weissella</taxon>
    </lineage>
</organism>
<comment type="similarity">
    <text evidence="7">Belongs to the binding-protein-dependent transport system permease family.</text>
</comment>
<evidence type="ECO:0000256" key="4">
    <source>
        <dbReference type="ARBA" id="ARBA00022692"/>
    </source>
</evidence>
<comment type="subcellular location">
    <subcellularLocation>
        <location evidence="1 7">Cell membrane</location>
        <topology evidence="1 7">Multi-pass membrane protein</topology>
    </subcellularLocation>
</comment>
<comment type="caution">
    <text evidence="9">The sequence shown here is derived from an EMBL/GenBank/DDBJ whole genome shotgun (WGS) entry which is preliminary data.</text>
</comment>
<dbReference type="PROSITE" id="PS50928">
    <property type="entry name" value="ABC_TM1"/>
    <property type="match status" value="1"/>
</dbReference>
<dbReference type="InterPro" id="IPR035906">
    <property type="entry name" value="MetI-like_sf"/>
</dbReference>
<evidence type="ECO:0000313" key="9">
    <source>
        <dbReference type="EMBL" id="KRN32358.1"/>
    </source>
</evidence>
<evidence type="ECO:0000256" key="6">
    <source>
        <dbReference type="ARBA" id="ARBA00023136"/>
    </source>
</evidence>
<feature type="transmembrane region" description="Helical" evidence="7">
    <location>
        <begin position="89"/>
        <end position="111"/>
    </location>
</feature>
<dbReference type="PANTHER" id="PTHR43163:SF6">
    <property type="entry name" value="DIPEPTIDE TRANSPORT SYSTEM PERMEASE PROTEIN DPPB-RELATED"/>
    <property type="match status" value="1"/>
</dbReference>
<evidence type="ECO:0000256" key="5">
    <source>
        <dbReference type="ARBA" id="ARBA00022989"/>
    </source>
</evidence>